<dbReference type="PANTHER" id="PTHR47371:SF3">
    <property type="entry name" value="PHOSPHOGLYCEROL TRANSFERASE I"/>
    <property type="match status" value="1"/>
</dbReference>
<sequence length="523" mass="60512">MSLLKKKNKILLTVFTIIIFINILLLNSNIWIYNNFGNVKFQEILFTLLSPTSGTDTSVIFSYIIRVIVVSFVLSILFIFGVLYLRRKCSSKAFKYLKCMGSLLIVITLILSLLYTNNRYEVVAYFNYQSQKTTIYNKKKKVHKKKNTEYIGDSTIIYQNPEDVKISGDNTNNLIYIYLESFENTFLDTENGGIKNVNCLPELTELAKQNTNFSNTDQLGGALPFTGTTWTIASMTSQFTGLPLKVEVANDMDQQNRFMPGAKTIGDILNENGYIQELMIGSQKEFAGTDKLFLQHRFDKICDINSLKQEYSFKSNELNQWGLDDYKLFELAKNEITQLAQTGKFNFTMATIDCHMPKGFLCKYCPNTYENRYENIYACQSKLINSFIDWCKSQSWYENTTIVLVGDHPTMAQQYVNDVPSDYQRTTYNCFINSKVTTDQIKNRQFTHMDMYPTTLAAMGFNIEGNKLALGTNLFSELPTIIEKYGQDYINEEVQKSSEYLDKILYLIFDYPHKHYTFKYFEV</sequence>
<feature type="domain" description="Sulfatase N-terminal" evidence="8">
    <location>
        <begin position="173"/>
        <end position="460"/>
    </location>
</feature>
<comment type="caution">
    <text evidence="9">The sequence shown here is derived from an EMBL/GenBank/DDBJ whole genome shotgun (WGS) entry which is preliminary data.</text>
</comment>
<keyword evidence="4 7" id="KW-0812">Transmembrane</keyword>
<feature type="transmembrane region" description="Helical" evidence="7">
    <location>
        <begin position="96"/>
        <end position="115"/>
    </location>
</feature>
<reference evidence="9" key="1">
    <citation type="submission" date="2021-10" db="EMBL/GenBank/DDBJ databases">
        <title>Collection of gut derived symbiotic bacterial strains cultured from healthy donors.</title>
        <authorList>
            <person name="Lin H."/>
            <person name="Littmann E."/>
            <person name="Kohout C."/>
            <person name="Pamer E.G."/>
        </authorList>
    </citation>
    <scope>NUCLEOTIDE SEQUENCE</scope>
    <source>
        <strain evidence="9">DFI.5.2</strain>
    </source>
</reference>
<keyword evidence="6 7" id="KW-0472">Membrane</keyword>
<dbReference type="SUPFAM" id="SSF53649">
    <property type="entry name" value="Alkaline phosphatase-like"/>
    <property type="match status" value="1"/>
</dbReference>
<proteinExistence type="predicted"/>
<evidence type="ECO:0000256" key="1">
    <source>
        <dbReference type="ARBA" id="ARBA00004651"/>
    </source>
</evidence>
<dbReference type="GO" id="GO:0005886">
    <property type="term" value="C:plasma membrane"/>
    <property type="evidence" value="ECO:0007669"/>
    <property type="project" value="UniProtKB-SubCell"/>
</dbReference>
<comment type="subcellular location">
    <subcellularLocation>
        <location evidence="1">Cell membrane</location>
        <topology evidence="1">Multi-pass membrane protein</topology>
    </subcellularLocation>
</comment>
<dbReference type="PANTHER" id="PTHR47371">
    <property type="entry name" value="LIPOTEICHOIC ACID SYNTHASE"/>
    <property type="match status" value="1"/>
</dbReference>
<dbReference type="InterPro" id="IPR017850">
    <property type="entry name" value="Alkaline_phosphatase_core_sf"/>
</dbReference>
<dbReference type="Gene3D" id="3.40.720.10">
    <property type="entry name" value="Alkaline Phosphatase, subunit A"/>
    <property type="match status" value="1"/>
</dbReference>
<dbReference type="EMBL" id="JAJDKQ010000042">
    <property type="protein sequence ID" value="MCB8563112.1"/>
    <property type="molecule type" value="Genomic_DNA"/>
</dbReference>
<evidence type="ECO:0000259" key="8">
    <source>
        <dbReference type="Pfam" id="PF00884"/>
    </source>
</evidence>
<evidence type="ECO:0000256" key="2">
    <source>
        <dbReference type="ARBA" id="ARBA00004936"/>
    </source>
</evidence>
<dbReference type="InterPro" id="IPR050448">
    <property type="entry name" value="OpgB/LTA_synthase_biosynth"/>
</dbReference>
<dbReference type="AlphaFoldDB" id="A0AAW4VHZ7"/>
<comment type="pathway">
    <text evidence="2">Cell wall biogenesis; lipoteichoic acid biosynthesis.</text>
</comment>
<evidence type="ECO:0000256" key="6">
    <source>
        <dbReference type="ARBA" id="ARBA00023136"/>
    </source>
</evidence>
<gene>
    <name evidence="9" type="ORF">LJD74_14055</name>
</gene>
<accession>A0AAW4VHZ7</accession>
<evidence type="ECO:0000313" key="9">
    <source>
        <dbReference type="EMBL" id="MCB8563112.1"/>
    </source>
</evidence>
<evidence type="ECO:0000256" key="3">
    <source>
        <dbReference type="ARBA" id="ARBA00022475"/>
    </source>
</evidence>
<evidence type="ECO:0000313" key="10">
    <source>
        <dbReference type="Proteomes" id="UP001197827"/>
    </source>
</evidence>
<keyword evidence="5 7" id="KW-1133">Transmembrane helix</keyword>
<feature type="transmembrane region" description="Helical" evidence="7">
    <location>
        <begin position="12"/>
        <end position="33"/>
    </location>
</feature>
<evidence type="ECO:0000256" key="7">
    <source>
        <dbReference type="SAM" id="Phobius"/>
    </source>
</evidence>
<dbReference type="Proteomes" id="UP001197827">
    <property type="component" value="Unassembled WGS sequence"/>
</dbReference>
<dbReference type="InterPro" id="IPR000917">
    <property type="entry name" value="Sulfatase_N"/>
</dbReference>
<evidence type="ECO:0000256" key="4">
    <source>
        <dbReference type="ARBA" id="ARBA00022692"/>
    </source>
</evidence>
<feature type="transmembrane region" description="Helical" evidence="7">
    <location>
        <begin position="60"/>
        <end position="84"/>
    </location>
</feature>
<organism evidence="9 10">
    <name type="scientific">Faecalibacillus intestinalis</name>
    <dbReference type="NCBI Taxonomy" id="1982626"/>
    <lineage>
        <taxon>Bacteria</taxon>
        <taxon>Bacillati</taxon>
        <taxon>Bacillota</taxon>
        <taxon>Erysipelotrichia</taxon>
        <taxon>Erysipelotrichales</taxon>
        <taxon>Coprobacillaceae</taxon>
        <taxon>Faecalibacillus</taxon>
    </lineage>
</organism>
<dbReference type="CDD" id="cd16015">
    <property type="entry name" value="LTA_synthase"/>
    <property type="match status" value="1"/>
</dbReference>
<evidence type="ECO:0000256" key="5">
    <source>
        <dbReference type="ARBA" id="ARBA00022989"/>
    </source>
</evidence>
<keyword evidence="3" id="KW-1003">Cell membrane</keyword>
<name>A0AAW4VHZ7_9FIRM</name>
<dbReference type="Pfam" id="PF00884">
    <property type="entry name" value="Sulfatase"/>
    <property type="match status" value="1"/>
</dbReference>
<protein>
    <submittedName>
        <fullName evidence="9">LTA synthase family protein</fullName>
    </submittedName>
</protein>